<evidence type="ECO:0000313" key="2">
    <source>
        <dbReference type="EMBL" id="TRD10562.1"/>
    </source>
</evidence>
<comment type="caution">
    <text evidence="2">The sequence shown here is derived from an EMBL/GenBank/DDBJ whole genome shotgun (WGS) entry which is preliminary data.</text>
</comment>
<dbReference type="Pfam" id="PF06197">
    <property type="entry name" value="DUF998"/>
    <property type="match status" value="1"/>
</dbReference>
<reference evidence="2 3" key="1">
    <citation type="submission" date="2019-06" db="EMBL/GenBank/DDBJ databases">
        <title>Erythrobacter insulae sp. nov., isolated from a tidal flat.</title>
        <authorList>
            <person name="Yoon J.-H."/>
        </authorList>
    </citation>
    <scope>NUCLEOTIDE SEQUENCE [LARGE SCALE GENOMIC DNA]</scope>
    <source>
        <strain evidence="2 3">JBTF-M21</strain>
    </source>
</reference>
<sequence length="214" mass="23204">MDNNLAKSAIWAGMFPLPVWLLLTTFAGFLAQDYDPVSSHVSVMTLQDGAAHMIANIAALIAGISLIVFGAAIWRISRRAFSGGAMCWIVFGIAMISNGIWPMGSPMHGFYVIGIFNILAPALSMLDLQDVEFQDESGRRKMNVITTFVSLSGMLYLWLALTGFEPEGFAGLSQRIFGSINFAWPLLFAYYFRGSGAASLADRVKSESNTAPSA</sequence>
<dbReference type="InterPro" id="IPR009339">
    <property type="entry name" value="DUF998"/>
</dbReference>
<feature type="transmembrane region" description="Helical" evidence="1">
    <location>
        <begin position="176"/>
        <end position="193"/>
    </location>
</feature>
<keyword evidence="1" id="KW-0472">Membrane</keyword>
<feature type="transmembrane region" description="Helical" evidence="1">
    <location>
        <begin position="81"/>
        <end position="101"/>
    </location>
</feature>
<feature type="transmembrane region" description="Helical" evidence="1">
    <location>
        <begin position="50"/>
        <end position="74"/>
    </location>
</feature>
<dbReference type="RefSeq" id="WP_142786824.1">
    <property type="nucleotide sequence ID" value="NZ_VHJK01000001.1"/>
</dbReference>
<proteinExistence type="predicted"/>
<accession>A0A547P8T1</accession>
<feature type="transmembrane region" description="Helical" evidence="1">
    <location>
        <begin position="9"/>
        <end position="30"/>
    </location>
</feature>
<dbReference type="EMBL" id="VHJK01000001">
    <property type="protein sequence ID" value="TRD10562.1"/>
    <property type="molecule type" value="Genomic_DNA"/>
</dbReference>
<keyword evidence="1" id="KW-1133">Transmembrane helix</keyword>
<dbReference type="OrthoDB" id="7432790at2"/>
<feature type="transmembrane region" description="Helical" evidence="1">
    <location>
        <begin position="144"/>
        <end position="164"/>
    </location>
</feature>
<evidence type="ECO:0000256" key="1">
    <source>
        <dbReference type="SAM" id="Phobius"/>
    </source>
</evidence>
<gene>
    <name evidence="2" type="ORF">FGU71_00885</name>
</gene>
<evidence type="ECO:0000313" key="3">
    <source>
        <dbReference type="Proteomes" id="UP000316343"/>
    </source>
</evidence>
<feature type="transmembrane region" description="Helical" evidence="1">
    <location>
        <begin position="107"/>
        <end position="123"/>
    </location>
</feature>
<dbReference type="AlphaFoldDB" id="A0A547P8T1"/>
<keyword evidence="1" id="KW-0812">Transmembrane</keyword>
<dbReference type="Proteomes" id="UP000316343">
    <property type="component" value="Unassembled WGS sequence"/>
</dbReference>
<organism evidence="2 3">
    <name type="scientific">Erythrobacter insulae</name>
    <dbReference type="NCBI Taxonomy" id="2584124"/>
    <lineage>
        <taxon>Bacteria</taxon>
        <taxon>Pseudomonadati</taxon>
        <taxon>Pseudomonadota</taxon>
        <taxon>Alphaproteobacteria</taxon>
        <taxon>Sphingomonadales</taxon>
        <taxon>Erythrobacteraceae</taxon>
        <taxon>Erythrobacter/Porphyrobacter group</taxon>
        <taxon>Erythrobacter</taxon>
    </lineage>
</organism>
<keyword evidence="3" id="KW-1185">Reference proteome</keyword>
<name>A0A547P8T1_9SPHN</name>
<protein>
    <submittedName>
        <fullName evidence="2">DUF998 domain-containing protein</fullName>
    </submittedName>
</protein>